<feature type="transmembrane region" description="Helical" evidence="1">
    <location>
        <begin position="199"/>
        <end position="218"/>
    </location>
</feature>
<dbReference type="InterPro" id="IPR019425">
    <property type="entry name" value="7TM_GPCR_serpentine_rcpt_Srt"/>
</dbReference>
<feature type="transmembrane region" description="Helical" evidence="1">
    <location>
        <begin position="272"/>
        <end position="291"/>
    </location>
</feature>
<name>A0A811LNW2_9BILA</name>
<keyword evidence="1" id="KW-0472">Membrane</keyword>
<sequence>MDLMLRRSEYFEQHWNCTVYNASEVPLEAKEHKIFGMFLFAVSTMYIFLSIPCSIAMCHKELIQNACYKIMLLMAFCDMVTVQITGFISGYLSYYGLMYCDARKLNNIGGCILLSFWISYTWGSMILAINRISYMLNKSYWFEGYKVYVWISMPILIGLYSSVFGLPVTYSPIIASWVFNPFTDTVPDVDKVYVMRFHTVNNVLFTVLLPAVYIAFIYKNMSLLRQRDSQKMSARDYSLFMQCLIISAATTMATLGYTVIQIFRIPIWMSQLSHVLWMFIQGCPPLIYLSMNKSIQRILLSKFGCTKKANAVHSTSNVKS</sequence>
<keyword evidence="1" id="KW-0812">Transmembrane</keyword>
<evidence type="ECO:0008006" key="4">
    <source>
        <dbReference type="Google" id="ProtNLM"/>
    </source>
</evidence>
<comment type="caution">
    <text evidence="2">The sequence shown here is derived from an EMBL/GenBank/DDBJ whole genome shotgun (WGS) entry which is preliminary data.</text>
</comment>
<evidence type="ECO:0000313" key="3">
    <source>
        <dbReference type="Proteomes" id="UP000614601"/>
    </source>
</evidence>
<dbReference type="OrthoDB" id="5873245at2759"/>
<accession>A0A811LNW2</accession>
<dbReference type="Proteomes" id="UP000783686">
    <property type="component" value="Unassembled WGS sequence"/>
</dbReference>
<reference evidence="2" key="1">
    <citation type="submission" date="2020-09" db="EMBL/GenBank/DDBJ databases">
        <authorList>
            <person name="Kikuchi T."/>
        </authorList>
    </citation>
    <scope>NUCLEOTIDE SEQUENCE</scope>
    <source>
        <strain evidence="2">SH1</strain>
    </source>
</reference>
<feature type="transmembrane region" description="Helical" evidence="1">
    <location>
        <begin position="107"/>
        <end position="129"/>
    </location>
</feature>
<dbReference type="SUPFAM" id="SSF81321">
    <property type="entry name" value="Family A G protein-coupled receptor-like"/>
    <property type="match status" value="1"/>
</dbReference>
<feature type="transmembrane region" description="Helical" evidence="1">
    <location>
        <begin position="150"/>
        <end position="179"/>
    </location>
</feature>
<dbReference type="Gene3D" id="1.20.1070.10">
    <property type="entry name" value="Rhodopsin 7-helix transmembrane proteins"/>
    <property type="match status" value="1"/>
</dbReference>
<feature type="transmembrane region" description="Helical" evidence="1">
    <location>
        <begin position="34"/>
        <end position="58"/>
    </location>
</feature>
<dbReference type="PANTHER" id="PTHR23021:SF11">
    <property type="entry name" value="SERPENTINE RECEPTOR, CLASS T"/>
    <property type="match status" value="1"/>
</dbReference>
<keyword evidence="1" id="KW-1133">Transmembrane helix</keyword>
<evidence type="ECO:0000256" key="1">
    <source>
        <dbReference type="SAM" id="Phobius"/>
    </source>
</evidence>
<dbReference type="EMBL" id="CAJFDH010000006">
    <property type="protein sequence ID" value="CAD5228562.1"/>
    <property type="molecule type" value="Genomic_DNA"/>
</dbReference>
<dbReference type="Pfam" id="PF10321">
    <property type="entry name" value="7TM_GPCR_Srt"/>
    <property type="match status" value="1"/>
</dbReference>
<feature type="transmembrane region" description="Helical" evidence="1">
    <location>
        <begin position="70"/>
        <end position="95"/>
    </location>
</feature>
<gene>
    <name evidence="2" type="ORF">BOKJ2_LOCUS12740</name>
</gene>
<dbReference type="AlphaFoldDB" id="A0A811LNW2"/>
<protein>
    <recommendedName>
        <fullName evidence="4">G_PROTEIN_RECEP_F1_2 domain-containing protein</fullName>
    </recommendedName>
</protein>
<dbReference type="PANTHER" id="PTHR23021">
    <property type="entry name" value="SERPENTINE RECEPTOR, CLASS T"/>
    <property type="match status" value="1"/>
</dbReference>
<keyword evidence="3" id="KW-1185">Reference proteome</keyword>
<feature type="transmembrane region" description="Helical" evidence="1">
    <location>
        <begin position="239"/>
        <end position="260"/>
    </location>
</feature>
<organism evidence="2 3">
    <name type="scientific">Bursaphelenchus okinawaensis</name>
    <dbReference type="NCBI Taxonomy" id="465554"/>
    <lineage>
        <taxon>Eukaryota</taxon>
        <taxon>Metazoa</taxon>
        <taxon>Ecdysozoa</taxon>
        <taxon>Nematoda</taxon>
        <taxon>Chromadorea</taxon>
        <taxon>Rhabditida</taxon>
        <taxon>Tylenchina</taxon>
        <taxon>Tylenchomorpha</taxon>
        <taxon>Aphelenchoidea</taxon>
        <taxon>Aphelenchoididae</taxon>
        <taxon>Bursaphelenchus</taxon>
    </lineage>
</organism>
<dbReference type="EMBL" id="CAJFCW020000006">
    <property type="protein sequence ID" value="CAG9124666.1"/>
    <property type="molecule type" value="Genomic_DNA"/>
</dbReference>
<proteinExistence type="predicted"/>
<evidence type="ECO:0000313" key="2">
    <source>
        <dbReference type="EMBL" id="CAD5228562.1"/>
    </source>
</evidence>
<dbReference type="Proteomes" id="UP000614601">
    <property type="component" value="Unassembled WGS sequence"/>
</dbReference>